<evidence type="ECO:0000313" key="16">
    <source>
        <dbReference type="EMBL" id="PIK43943.1"/>
    </source>
</evidence>
<dbReference type="GO" id="GO:0034475">
    <property type="term" value="P:U4 snRNA 3'-end processing"/>
    <property type="evidence" value="ECO:0007669"/>
    <property type="project" value="TreeGrafter"/>
</dbReference>
<keyword evidence="8" id="KW-0539">Nucleus</keyword>
<evidence type="ECO:0000256" key="1">
    <source>
        <dbReference type="ARBA" id="ARBA00004496"/>
    </source>
</evidence>
<accession>A0A2G8K7M0</accession>
<evidence type="ECO:0000259" key="15">
    <source>
        <dbReference type="Pfam" id="PF01138"/>
    </source>
</evidence>
<dbReference type="CDD" id="cd11371">
    <property type="entry name" value="RNase_PH_MTR3"/>
    <property type="match status" value="1"/>
</dbReference>
<comment type="caution">
    <text evidence="16">The sequence shown here is derived from an EMBL/GenBank/DDBJ whole genome shotgun (WGS) entry which is preliminary data.</text>
</comment>
<dbReference type="Gene3D" id="3.30.230.70">
    <property type="entry name" value="GHMP Kinase, N-terminal domain"/>
    <property type="match status" value="1"/>
</dbReference>
<evidence type="ECO:0000256" key="10">
    <source>
        <dbReference type="ARBA" id="ARBA00062379"/>
    </source>
</evidence>
<comment type="similarity">
    <text evidence="3">Belongs to the RNase PH family.</text>
</comment>
<dbReference type="SUPFAM" id="SSF55666">
    <property type="entry name" value="Ribonuclease PH domain 2-like"/>
    <property type="match status" value="1"/>
</dbReference>
<dbReference type="InterPro" id="IPR001247">
    <property type="entry name" value="ExoRNase_PH_dom1"/>
</dbReference>
<dbReference type="InterPro" id="IPR050080">
    <property type="entry name" value="RNase_PH"/>
</dbReference>
<dbReference type="InterPro" id="IPR027408">
    <property type="entry name" value="PNPase/RNase_PH_dom_sf"/>
</dbReference>
<keyword evidence="7" id="KW-0694">RNA-binding</keyword>
<sequence>MPVDKKRITGPEETQSPLLFQKYDKSSVILVDENGKRQDERDANDCRPIFMKAGVVSQAQGSAYIELGKTKVICAVYGPREVLRREDFSMTGILKCDFKFATFSCPVRRKFQPDTEEREFALIIEQALSPAVCLHKFPKSQVDINIKVLENDGSALSAAIICSSVALSDAAVEMYDVVTACSLRLSEDTMLLDPTYQEEVTSIRGDSNANLTIGLLPSINQTSAMLQKGHIDCDRLLKWTPLKSFLHYLLPSRCPSLLVFCLTTQRIADLYGGLSENLPHGPRVPQEVGHKQTPTGERNGTRRRKMIAVSKNGKREQNDRRQN</sequence>
<dbReference type="STRING" id="307972.A0A2G8K7M0"/>
<dbReference type="GO" id="GO:0005730">
    <property type="term" value="C:nucleolus"/>
    <property type="evidence" value="ECO:0007669"/>
    <property type="project" value="UniProtKB-SubCell"/>
</dbReference>
<dbReference type="Pfam" id="PF01138">
    <property type="entry name" value="RNase_PH"/>
    <property type="match status" value="1"/>
</dbReference>
<evidence type="ECO:0000256" key="12">
    <source>
        <dbReference type="ARBA" id="ARBA00080620"/>
    </source>
</evidence>
<dbReference type="PANTHER" id="PTHR11953:SF2">
    <property type="entry name" value="EXOSOME COMPLEX COMPONENT MTR3"/>
    <property type="match status" value="1"/>
</dbReference>
<evidence type="ECO:0000256" key="8">
    <source>
        <dbReference type="ARBA" id="ARBA00023242"/>
    </source>
</evidence>
<dbReference type="GO" id="GO:0071028">
    <property type="term" value="P:nuclear mRNA surveillance"/>
    <property type="evidence" value="ECO:0007669"/>
    <property type="project" value="TreeGrafter"/>
</dbReference>
<gene>
    <name evidence="16" type="ORF">BSL78_19208</name>
</gene>
<feature type="compositionally biased region" description="Basic and acidic residues" evidence="14">
    <location>
        <begin position="313"/>
        <end position="323"/>
    </location>
</feature>
<dbReference type="FunFam" id="3.30.230.70:FF:000035">
    <property type="entry name" value="Exosome complex component MTR3"/>
    <property type="match status" value="1"/>
</dbReference>
<evidence type="ECO:0000256" key="9">
    <source>
        <dbReference type="ARBA" id="ARBA00058393"/>
    </source>
</evidence>
<keyword evidence="4" id="KW-0963">Cytoplasm</keyword>
<dbReference type="InterPro" id="IPR020568">
    <property type="entry name" value="Ribosomal_Su5_D2-typ_SF"/>
</dbReference>
<organism evidence="16 17">
    <name type="scientific">Stichopus japonicus</name>
    <name type="common">Sea cucumber</name>
    <dbReference type="NCBI Taxonomy" id="307972"/>
    <lineage>
        <taxon>Eukaryota</taxon>
        <taxon>Metazoa</taxon>
        <taxon>Echinodermata</taxon>
        <taxon>Eleutherozoa</taxon>
        <taxon>Echinozoa</taxon>
        <taxon>Holothuroidea</taxon>
        <taxon>Aspidochirotacea</taxon>
        <taxon>Aspidochirotida</taxon>
        <taxon>Stichopodidae</taxon>
        <taxon>Apostichopus</taxon>
    </lineage>
</organism>
<keyword evidence="17" id="KW-1185">Reference proteome</keyword>
<evidence type="ECO:0000256" key="11">
    <source>
        <dbReference type="ARBA" id="ARBA00067159"/>
    </source>
</evidence>
<evidence type="ECO:0000256" key="3">
    <source>
        <dbReference type="ARBA" id="ARBA00006678"/>
    </source>
</evidence>
<dbReference type="PANTHER" id="PTHR11953">
    <property type="entry name" value="EXOSOME COMPLEX COMPONENT"/>
    <property type="match status" value="1"/>
</dbReference>
<dbReference type="GO" id="GO:0000176">
    <property type="term" value="C:nuclear exosome (RNase complex)"/>
    <property type="evidence" value="ECO:0007669"/>
    <property type="project" value="TreeGrafter"/>
</dbReference>
<dbReference type="GO" id="GO:0003723">
    <property type="term" value="F:RNA binding"/>
    <property type="evidence" value="ECO:0007669"/>
    <property type="project" value="UniProtKB-KW"/>
</dbReference>
<dbReference type="GO" id="GO:0016075">
    <property type="term" value="P:rRNA catabolic process"/>
    <property type="evidence" value="ECO:0007669"/>
    <property type="project" value="TreeGrafter"/>
</dbReference>
<dbReference type="GO" id="GO:0000177">
    <property type="term" value="C:cytoplasmic exosome (RNase complex)"/>
    <property type="evidence" value="ECO:0007669"/>
    <property type="project" value="TreeGrafter"/>
</dbReference>
<evidence type="ECO:0000256" key="7">
    <source>
        <dbReference type="ARBA" id="ARBA00022884"/>
    </source>
</evidence>
<proteinExistence type="inferred from homology"/>
<evidence type="ECO:0000256" key="5">
    <source>
        <dbReference type="ARBA" id="ARBA00022552"/>
    </source>
</evidence>
<comment type="subcellular location">
    <subcellularLocation>
        <location evidence="1">Cytoplasm</location>
    </subcellularLocation>
    <subcellularLocation>
        <location evidence="2">Nucleus</location>
        <location evidence="2">Nucleolus</location>
    </subcellularLocation>
</comment>
<dbReference type="GO" id="GO:0071051">
    <property type="term" value="P:poly(A)-dependent snoRNA 3'-end processing"/>
    <property type="evidence" value="ECO:0007669"/>
    <property type="project" value="TreeGrafter"/>
</dbReference>
<evidence type="ECO:0000313" key="17">
    <source>
        <dbReference type="Proteomes" id="UP000230750"/>
    </source>
</evidence>
<evidence type="ECO:0000256" key="14">
    <source>
        <dbReference type="SAM" id="MobiDB-lite"/>
    </source>
</evidence>
<dbReference type="InterPro" id="IPR036345">
    <property type="entry name" value="ExoRNase_PH_dom2_sf"/>
</dbReference>
<dbReference type="OrthoDB" id="2504340at2759"/>
<reference evidence="16 17" key="1">
    <citation type="journal article" date="2017" name="PLoS Biol.">
        <title>The sea cucumber genome provides insights into morphological evolution and visceral regeneration.</title>
        <authorList>
            <person name="Zhang X."/>
            <person name="Sun L."/>
            <person name="Yuan J."/>
            <person name="Sun Y."/>
            <person name="Gao Y."/>
            <person name="Zhang L."/>
            <person name="Li S."/>
            <person name="Dai H."/>
            <person name="Hamel J.F."/>
            <person name="Liu C."/>
            <person name="Yu Y."/>
            <person name="Liu S."/>
            <person name="Lin W."/>
            <person name="Guo K."/>
            <person name="Jin S."/>
            <person name="Xu P."/>
            <person name="Storey K.B."/>
            <person name="Huan P."/>
            <person name="Zhang T."/>
            <person name="Zhou Y."/>
            <person name="Zhang J."/>
            <person name="Lin C."/>
            <person name="Li X."/>
            <person name="Xing L."/>
            <person name="Huo D."/>
            <person name="Sun M."/>
            <person name="Wang L."/>
            <person name="Mercier A."/>
            <person name="Li F."/>
            <person name="Yang H."/>
            <person name="Xiang J."/>
        </authorList>
    </citation>
    <scope>NUCLEOTIDE SEQUENCE [LARGE SCALE GENOMIC DNA]</scope>
    <source>
        <strain evidence="16">Shaxun</strain>
        <tissue evidence="16">Muscle</tissue>
    </source>
</reference>
<feature type="region of interest" description="Disordered" evidence="14">
    <location>
        <begin position="280"/>
        <end position="323"/>
    </location>
</feature>
<name>A0A2G8K7M0_STIJA</name>
<evidence type="ECO:0000256" key="6">
    <source>
        <dbReference type="ARBA" id="ARBA00022835"/>
    </source>
</evidence>
<dbReference type="GO" id="GO:0006364">
    <property type="term" value="P:rRNA processing"/>
    <property type="evidence" value="ECO:0007669"/>
    <property type="project" value="UniProtKB-KW"/>
</dbReference>
<dbReference type="AlphaFoldDB" id="A0A2G8K7M0"/>
<protein>
    <recommendedName>
        <fullName evidence="11">Exosome complex component MTR3</fullName>
    </recommendedName>
    <alternativeName>
        <fullName evidence="13">Exosome component 6</fullName>
    </alternativeName>
    <alternativeName>
        <fullName evidence="12">mRNA transport regulator 3 homolog</fullName>
    </alternativeName>
</protein>
<comment type="subunit">
    <text evidence="10">Component of the RNA exosome complex.</text>
</comment>
<dbReference type="Proteomes" id="UP000230750">
    <property type="component" value="Unassembled WGS sequence"/>
</dbReference>
<evidence type="ECO:0000256" key="13">
    <source>
        <dbReference type="ARBA" id="ARBA00083631"/>
    </source>
</evidence>
<keyword evidence="6" id="KW-0271">Exosome</keyword>
<feature type="domain" description="Exoribonuclease phosphorolytic" evidence="15">
    <location>
        <begin position="46"/>
        <end position="172"/>
    </location>
</feature>
<dbReference type="SUPFAM" id="SSF54211">
    <property type="entry name" value="Ribosomal protein S5 domain 2-like"/>
    <property type="match status" value="1"/>
</dbReference>
<keyword evidence="5" id="KW-0698">rRNA processing</keyword>
<evidence type="ECO:0000256" key="2">
    <source>
        <dbReference type="ARBA" id="ARBA00004604"/>
    </source>
</evidence>
<evidence type="ECO:0000256" key="4">
    <source>
        <dbReference type="ARBA" id="ARBA00022490"/>
    </source>
</evidence>
<dbReference type="EMBL" id="MRZV01000813">
    <property type="protein sequence ID" value="PIK43943.1"/>
    <property type="molecule type" value="Genomic_DNA"/>
</dbReference>
<comment type="function">
    <text evidence="9">Non-catalytic component of the RNA exosome complex which has 3'-&gt;5' exoribonuclease activity and participates in a multitude of cellular RNA processing and degradation events.</text>
</comment>